<keyword evidence="4" id="KW-1185">Reference proteome</keyword>
<sequence>MVNANRFLGDSHMARRGRKNFEPVSASQGGGHVDPRVGDLTVGDYANGVPNIRLSEMFKSMARQLIWLIPLGLLGCALAFYLTKDLKRVYTGDGRIMVQLGEEYVYNPVGGAANGNGLMTTIDTITLTEAALMKNGTVIESVLGQMTPDRQSQDRFNKEAFAKIRNAGSERARQDAVMELRRSVEESYVVMPRPKSSIIDVVFKHEDPDVAVQTTNAFIDEYLSFRRQVFVEGSSELITERREATEAQLNANERAIARFLARNNVADFESEQTGLRKRTEDLKASLNTTRASVAETEAALAQVEDRMRATSPTIDLYVDDRTAQRISQAELELRQLMAKYLPTSDPVRQKQTELNELRALQSSYGGKASGGRRVGPNPEHQALATQRNTLAATADSLREREFALQGQLNSADSKIRKLTSLTPEYQNLLRERETLNTRLTSYNAKEQEALIDAAQAETQAENVIVISRAEYANKGRNTRLVMWALGTLGFGIVLGFFALIRVFLDPRLYVEAGASRRSNHMPMQEQDIPVMAPEFDPIPEPIPTYEPIAPAYDNPYDQSAATPLPAENYGVSPDAYPSVAQSGYPAGQYTAQASSTAVHGYSPATGYDPSAYVQFDSSGEVHSMQHSAAPLNQQPTAGHPLATQPTVGQADLDHPPMAFQSNAALDISSNPYLNGDVQAGSIEGATQYDEYGRPISPLG</sequence>
<keyword evidence="2" id="KW-0472">Membrane</keyword>
<feature type="compositionally biased region" description="Polar residues" evidence="1">
    <location>
        <begin position="624"/>
        <end position="636"/>
    </location>
</feature>
<feature type="region of interest" description="Disordered" evidence="1">
    <location>
        <begin position="621"/>
        <end position="646"/>
    </location>
</feature>
<dbReference type="Proteomes" id="UP000600865">
    <property type="component" value="Unassembled WGS sequence"/>
</dbReference>
<accession>A0A918KGP4</accession>
<keyword evidence="2" id="KW-1133">Transmembrane helix</keyword>
<evidence type="ECO:0008006" key="5">
    <source>
        <dbReference type="Google" id="ProtNLM"/>
    </source>
</evidence>
<feature type="transmembrane region" description="Helical" evidence="2">
    <location>
        <begin position="480"/>
        <end position="504"/>
    </location>
</feature>
<name>A0A918KGP4_9PROT</name>
<feature type="transmembrane region" description="Helical" evidence="2">
    <location>
        <begin position="65"/>
        <end position="82"/>
    </location>
</feature>
<dbReference type="PANTHER" id="PTHR32309">
    <property type="entry name" value="TYROSINE-PROTEIN KINASE"/>
    <property type="match status" value="1"/>
</dbReference>
<protein>
    <recommendedName>
        <fullName evidence="5">Lipopolysaccharide biosynthesis protein</fullName>
    </recommendedName>
</protein>
<dbReference type="GO" id="GO:0005886">
    <property type="term" value="C:plasma membrane"/>
    <property type="evidence" value="ECO:0007669"/>
    <property type="project" value="TreeGrafter"/>
</dbReference>
<comment type="caution">
    <text evidence="3">The sequence shown here is derived from an EMBL/GenBank/DDBJ whole genome shotgun (WGS) entry which is preliminary data.</text>
</comment>
<keyword evidence="2" id="KW-0812">Transmembrane</keyword>
<dbReference type="GO" id="GO:0004713">
    <property type="term" value="F:protein tyrosine kinase activity"/>
    <property type="evidence" value="ECO:0007669"/>
    <property type="project" value="TreeGrafter"/>
</dbReference>
<organism evidence="3 4">
    <name type="scientific">Litorimonas cladophorae</name>
    <dbReference type="NCBI Taxonomy" id="1220491"/>
    <lineage>
        <taxon>Bacteria</taxon>
        <taxon>Pseudomonadati</taxon>
        <taxon>Pseudomonadota</taxon>
        <taxon>Alphaproteobacteria</taxon>
        <taxon>Maricaulales</taxon>
        <taxon>Robiginitomaculaceae</taxon>
    </lineage>
</organism>
<dbReference type="EMBL" id="BMYV01000001">
    <property type="protein sequence ID" value="GGX62881.1"/>
    <property type="molecule type" value="Genomic_DNA"/>
</dbReference>
<evidence type="ECO:0000256" key="2">
    <source>
        <dbReference type="SAM" id="Phobius"/>
    </source>
</evidence>
<dbReference type="InterPro" id="IPR050445">
    <property type="entry name" value="Bact_polysacc_biosynth/exp"/>
</dbReference>
<reference evidence="3 4" key="1">
    <citation type="journal article" date="2014" name="Int. J. Syst. Evol. Microbiol.">
        <title>Complete genome sequence of Corynebacterium casei LMG S-19264T (=DSM 44701T), isolated from a smear-ripened cheese.</title>
        <authorList>
            <consortium name="US DOE Joint Genome Institute (JGI-PGF)"/>
            <person name="Walter F."/>
            <person name="Albersmeier A."/>
            <person name="Kalinowski J."/>
            <person name="Ruckert C."/>
        </authorList>
    </citation>
    <scope>NUCLEOTIDE SEQUENCE [LARGE SCALE GENOMIC DNA]</scope>
    <source>
        <strain evidence="3 4">KCTC 23968</strain>
    </source>
</reference>
<gene>
    <name evidence="3" type="ORF">GCM10011309_11070</name>
</gene>
<dbReference type="AlphaFoldDB" id="A0A918KGP4"/>
<proteinExistence type="predicted"/>
<evidence type="ECO:0000313" key="3">
    <source>
        <dbReference type="EMBL" id="GGX62881.1"/>
    </source>
</evidence>
<evidence type="ECO:0000313" key="4">
    <source>
        <dbReference type="Proteomes" id="UP000600865"/>
    </source>
</evidence>
<dbReference type="PANTHER" id="PTHR32309:SF13">
    <property type="entry name" value="FERRIC ENTEROBACTIN TRANSPORT PROTEIN FEPE"/>
    <property type="match status" value="1"/>
</dbReference>
<evidence type="ECO:0000256" key="1">
    <source>
        <dbReference type="SAM" id="MobiDB-lite"/>
    </source>
</evidence>